<dbReference type="Pfam" id="PF14317">
    <property type="entry name" value="YcxB"/>
    <property type="match status" value="1"/>
</dbReference>
<keyword evidence="1" id="KW-0472">Membrane</keyword>
<dbReference type="OrthoDB" id="1496204at2"/>
<accession>A0A4R4EIQ5</accession>
<keyword evidence="1" id="KW-0812">Transmembrane</keyword>
<evidence type="ECO:0000259" key="2">
    <source>
        <dbReference type="Pfam" id="PF14317"/>
    </source>
</evidence>
<reference evidence="3 4" key="1">
    <citation type="submission" date="2019-03" db="EMBL/GenBank/DDBJ databases">
        <authorList>
            <person name="Kim M.K.M."/>
        </authorList>
    </citation>
    <scope>NUCLEOTIDE SEQUENCE [LARGE SCALE GENOMIC DNA]</scope>
    <source>
        <strain evidence="3 4">18JY21-1</strain>
    </source>
</reference>
<feature type="transmembrane region" description="Helical" evidence="1">
    <location>
        <begin position="54"/>
        <end position="72"/>
    </location>
</feature>
<evidence type="ECO:0000313" key="3">
    <source>
        <dbReference type="EMBL" id="TCZ79273.1"/>
    </source>
</evidence>
<feature type="transmembrane region" description="Helical" evidence="1">
    <location>
        <begin position="30"/>
        <end position="48"/>
    </location>
</feature>
<sequence length="168" mass="19617">MKITLDITKEDYWKFNKYTLLKMPKYRTKTYFSLIVSPLFIVILLNFIVHNWAYAIVAGLISGVLANIYVIFSMKRKIMKLVDNSPGIIGEHIVEVNASGLHGSTSVNNSQYLWDGVQELRQNQEYIYIYVNNIQGFIIPKRSFSNKAEENEFIRAVMENWKNRTLVR</sequence>
<evidence type="ECO:0000313" key="4">
    <source>
        <dbReference type="Proteomes" id="UP000295418"/>
    </source>
</evidence>
<dbReference type="RefSeq" id="WP_132416930.1">
    <property type="nucleotide sequence ID" value="NZ_SKFG01000003.1"/>
</dbReference>
<gene>
    <name evidence="3" type="ORF">E0485_05235</name>
</gene>
<keyword evidence="4" id="KW-1185">Reference proteome</keyword>
<dbReference type="AlphaFoldDB" id="A0A4R4EIQ5"/>
<evidence type="ECO:0000256" key="1">
    <source>
        <dbReference type="SAM" id="Phobius"/>
    </source>
</evidence>
<dbReference type="EMBL" id="SKFG01000003">
    <property type="protein sequence ID" value="TCZ79273.1"/>
    <property type="molecule type" value="Genomic_DNA"/>
</dbReference>
<keyword evidence="1" id="KW-1133">Transmembrane helix</keyword>
<feature type="domain" description="YcxB-like C-terminal" evidence="2">
    <location>
        <begin position="100"/>
        <end position="155"/>
    </location>
</feature>
<organism evidence="3 4">
    <name type="scientific">Paenibacillus albiflavus</name>
    <dbReference type="NCBI Taxonomy" id="2545760"/>
    <lineage>
        <taxon>Bacteria</taxon>
        <taxon>Bacillati</taxon>
        <taxon>Bacillota</taxon>
        <taxon>Bacilli</taxon>
        <taxon>Bacillales</taxon>
        <taxon>Paenibacillaceae</taxon>
        <taxon>Paenibacillus</taxon>
    </lineage>
</organism>
<comment type="caution">
    <text evidence="3">The sequence shown here is derived from an EMBL/GenBank/DDBJ whole genome shotgun (WGS) entry which is preliminary data.</text>
</comment>
<dbReference type="InterPro" id="IPR025588">
    <property type="entry name" value="YcxB-like_C"/>
</dbReference>
<dbReference type="Proteomes" id="UP000295418">
    <property type="component" value="Unassembled WGS sequence"/>
</dbReference>
<proteinExistence type="predicted"/>
<protein>
    <submittedName>
        <fullName evidence="3">YcxB family protein</fullName>
    </submittedName>
</protein>
<name>A0A4R4EIQ5_9BACL</name>